<dbReference type="AlphaFoldDB" id="A0A1C2DS39"/>
<name>A0A1C2DS39_9HYPH</name>
<evidence type="ECO:0000313" key="3">
    <source>
        <dbReference type="Proteomes" id="UP000094412"/>
    </source>
</evidence>
<proteinExistence type="predicted"/>
<dbReference type="GO" id="GO:0003677">
    <property type="term" value="F:DNA binding"/>
    <property type="evidence" value="ECO:0007669"/>
    <property type="project" value="InterPro"/>
</dbReference>
<evidence type="ECO:0000259" key="1">
    <source>
        <dbReference type="Pfam" id="PF03869"/>
    </source>
</evidence>
<reference evidence="2 3" key="1">
    <citation type="submission" date="2016-08" db="EMBL/GenBank/DDBJ databases">
        <title>Whole genome sequence of Mesorhizobium sp. strain UASWS1009 isolated from industrial sewage.</title>
        <authorList>
            <person name="Crovadore J."/>
            <person name="Calmin G."/>
            <person name="Chablais R."/>
            <person name="Cochard B."/>
            <person name="Lefort F."/>
        </authorList>
    </citation>
    <scope>NUCLEOTIDE SEQUENCE [LARGE SCALE GENOMIC DNA]</scope>
    <source>
        <strain evidence="2 3">UASWS1009</strain>
    </source>
</reference>
<sequence>MPQSEPPSFHIRLSAALMKRIKLAAVENDRSINAEIAARVEGSFEISDAERRRLREALTQALAILDKGASK</sequence>
<feature type="domain" description="Arc-like DNA binding" evidence="1">
    <location>
        <begin position="5"/>
        <end position="44"/>
    </location>
</feature>
<dbReference type="InterPro" id="IPR005569">
    <property type="entry name" value="Arc_DNA-bd_dom"/>
</dbReference>
<dbReference type="STRING" id="1566387.QV13_12655"/>
<protein>
    <recommendedName>
        <fullName evidence="1">Arc-like DNA binding domain-containing protein</fullName>
    </recommendedName>
</protein>
<dbReference type="SUPFAM" id="SSF47598">
    <property type="entry name" value="Ribbon-helix-helix"/>
    <property type="match status" value="1"/>
</dbReference>
<dbReference type="Gene3D" id="1.10.1220.10">
    <property type="entry name" value="Met repressor-like"/>
    <property type="match status" value="1"/>
</dbReference>
<dbReference type="Proteomes" id="UP000094412">
    <property type="component" value="Unassembled WGS sequence"/>
</dbReference>
<comment type="caution">
    <text evidence="2">The sequence shown here is derived from an EMBL/GenBank/DDBJ whole genome shotgun (WGS) entry which is preliminary data.</text>
</comment>
<dbReference type="InterPro" id="IPR010985">
    <property type="entry name" value="Ribbon_hlx_hlx"/>
</dbReference>
<dbReference type="EMBL" id="MDEO01000032">
    <property type="protein sequence ID" value="OCX17602.1"/>
    <property type="molecule type" value="Genomic_DNA"/>
</dbReference>
<dbReference type="Pfam" id="PF03869">
    <property type="entry name" value="Arc"/>
    <property type="match status" value="1"/>
</dbReference>
<dbReference type="GO" id="GO:0006355">
    <property type="term" value="P:regulation of DNA-templated transcription"/>
    <property type="evidence" value="ECO:0007669"/>
    <property type="project" value="InterPro"/>
</dbReference>
<evidence type="ECO:0000313" key="2">
    <source>
        <dbReference type="EMBL" id="OCX17602.1"/>
    </source>
</evidence>
<dbReference type="OrthoDB" id="6890552at2"/>
<organism evidence="2 3">
    <name type="scientific">Mesorhizobium hungaricum</name>
    <dbReference type="NCBI Taxonomy" id="1566387"/>
    <lineage>
        <taxon>Bacteria</taxon>
        <taxon>Pseudomonadati</taxon>
        <taxon>Pseudomonadota</taxon>
        <taxon>Alphaproteobacteria</taxon>
        <taxon>Hyphomicrobiales</taxon>
        <taxon>Phyllobacteriaceae</taxon>
        <taxon>Mesorhizobium</taxon>
    </lineage>
</organism>
<dbReference type="RefSeq" id="WP_083237727.1">
    <property type="nucleotide sequence ID" value="NZ_MDEO01000032.1"/>
</dbReference>
<gene>
    <name evidence="2" type="ORF">QV13_12655</name>
</gene>
<keyword evidence="3" id="KW-1185">Reference proteome</keyword>
<dbReference type="InterPro" id="IPR013321">
    <property type="entry name" value="Arc_rbn_hlx_hlx"/>
</dbReference>
<accession>A0A1C2DS39</accession>